<feature type="compositionally biased region" description="Pro residues" evidence="1">
    <location>
        <begin position="233"/>
        <end position="243"/>
    </location>
</feature>
<dbReference type="AlphaFoldDB" id="A0A6L7F178"/>
<evidence type="ECO:0000256" key="2">
    <source>
        <dbReference type="SAM" id="Phobius"/>
    </source>
</evidence>
<accession>A0A6L7F178</accession>
<feature type="transmembrane region" description="Helical" evidence="2">
    <location>
        <begin position="97"/>
        <end position="119"/>
    </location>
</feature>
<keyword evidence="2" id="KW-1133">Transmembrane helix</keyword>
<evidence type="ECO:0000256" key="1">
    <source>
        <dbReference type="SAM" id="MobiDB-lite"/>
    </source>
</evidence>
<keyword evidence="2" id="KW-0812">Transmembrane</keyword>
<protein>
    <submittedName>
        <fullName evidence="3">Uncharacterized protein</fullName>
    </submittedName>
</protein>
<comment type="caution">
    <text evidence="3">The sequence shown here is derived from an EMBL/GenBank/DDBJ whole genome shotgun (WGS) entry which is preliminary data.</text>
</comment>
<feature type="transmembrane region" description="Helical" evidence="2">
    <location>
        <begin position="64"/>
        <end position="85"/>
    </location>
</feature>
<keyword evidence="4" id="KW-1185">Reference proteome</keyword>
<gene>
    <name evidence="3" type="ORF">GRQ65_11110</name>
</gene>
<name>A0A6L7F178_9ACTN</name>
<feature type="region of interest" description="Disordered" evidence="1">
    <location>
        <begin position="232"/>
        <end position="260"/>
    </location>
</feature>
<dbReference type="Proteomes" id="UP000473325">
    <property type="component" value="Unassembled WGS sequence"/>
</dbReference>
<evidence type="ECO:0000313" key="3">
    <source>
        <dbReference type="EMBL" id="MXG90102.1"/>
    </source>
</evidence>
<sequence length="260" mass="28419">MHEPLEAAAVRQTVEELYARVAARFPERGLRRVCGDLLVIIDEVTSGSSRSQHRIRAARVGSRVAMLLVLVATVVALAMATWDAVTDDGAVDSSLDLLPLIETVVNDVVFAGIAVFFLWSFPERLQRGQLLDLLHQLRSTAHIIDMHQLTKDPEQLKPSFVPTSASRPLGMTRDQVERYLDYCSEMLSLVGKTAALCAEESRDAVVLDTVSTVEQLTVGLSRKIWQKISTLPPGEPYVAPAPAPASAEGVEDLDGQPPRL</sequence>
<evidence type="ECO:0000313" key="4">
    <source>
        <dbReference type="Proteomes" id="UP000473325"/>
    </source>
</evidence>
<dbReference type="EMBL" id="WUEK01000006">
    <property type="protein sequence ID" value="MXG90102.1"/>
    <property type="molecule type" value="Genomic_DNA"/>
</dbReference>
<keyword evidence="2" id="KW-0472">Membrane</keyword>
<proteinExistence type="predicted"/>
<organism evidence="3 4">
    <name type="scientific">Nocardioides flavescens</name>
    <dbReference type="NCBI Taxonomy" id="2691959"/>
    <lineage>
        <taxon>Bacteria</taxon>
        <taxon>Bacillati</taxon>
        <taxon>Actinomycetota</taxon>
        <taxon>Actinomycetes</taxon>
        <taxon>Propionibacteriales</taxon>
        <taxon>Nocardioidaceae</taxon>
        <taxon>Nocardioides</taxon>
    </lineage>
</organism>
<reference evidence="3 4" key="1">
    <citation type="submission" date="2019-12" db="EMBL/GenBank/DDBJ databases">
        <authorList>
            <person name="Kun Z."/>
        </authorList>
    </citation>
    <scope>NUCLEOTIDE SEQUENCE [LARGE SCALE GENOMIC DNA]</scope>
    <source>
        <strain evidence="3 4">YIM 123512</strain>
    </source>
</reference>